<keyword evidence="2" id="KW-0489">Methyltransferase</keyword>
<feature type="domain" description="Methyltransferase type 11" evidence="1">
    <location>
        <begin position="58"/>
        <end position="147"/>
    </location>
</feature>
<dbReference type="Proteomes" id="UP000093795">
    <property type="component" value="Unassembled WGS sequence"/>
</dbReference>
<dbReference type="GO" id="GO:0032259">
    <property type="term" value="P:methylation"/>
    <property type="evidence" value="ECO:0007669"/>
    <property type="project" value="UniProtKB-KW"/>
</dbReference>
<evidence type="ECO:0000313" key="3">
    <source>
        <dbReference type="Proteomes" id="UP000093795"/>
    </source>
</evidence>
<gene>
    <name evidence="2" type="ORF">A9X01_03875</name>
</gene>
<dbReference type="EMBL" id="LZKQ01000282">
    <property type="protein sequence ID" value="OBI76299.1"/>
    <property type="molecule type" value="Genomic_DNA"/>
</dbReference>
<reference evidence="2 3" key="1">
    <citation type="submission" date="2016-06" db="EMBL/GenBank/DDBJ databases">
        <authorList>
            <person name="Kjaerup R.B."/>
            <person name="Dalgaard T.S."/>
            <person name="Juul-Madsen H.R."/>
        </authorList>
    </citation>
    <scope>NUCLEOTIDE SEQUENCE [LARGE SCALE GENOMIC DNA]</scope>
    <source>
        <strain evidence="2 3">1081914.2</strain>
    </source>
</reference>
<proteinExistence type="predicted"/>
<dbReference type="RefSeq" id="WP_065123043.1">
    <property type="nucleotide sequence ID" value="NZ_LZKQ01000282.1"/>
</dbReference>
<protein>
    <submittedName>
        <fullName evidence="2">SAM-dependent methyltransferase</fullName>
    </submittedName>
</protein>
<dbReference type="AlphaFoldDB" id="A0A1A3BMU4"/>
<dbReference type="STRING" id="1790.A5645_18370"/>
<comment type="caution">
    <text evidence="2">The sequence shown here is derived from an EMBL/GenBank/DDBJ whole genome shotgun (WGS) entry which is preliminary data.</text>
</comment>
<dbReference type="SUPFAM" id="SSF53335">
    <property type="entry name" value="S-adenosyl-L-methionine-dependent methyltransferases"/>
    <property type="match status" value="1"/>
</dbReference>
<dbReference type="CDD" id="cd02440">
    <property type="entry name" value="AdoMet_MTases"/>
    <property type="match status" value="1"/>
</dbReference>
<accession>A0A1A3BMU4</accession>
<keyword evidence="2" id="KW-0808">Transferase</keyword>
<dbReference type="GO" id="GO:0008757">
    <property type="term" value="F:S-adenosylmethionine-dependent methyltransferase activity"/>
    <property type="evidence" value="ECO:0007669"/>
    <property type="project" value="InterPro"/>
</dbReference>
<organism evidence="2 3">
    <name type="scientific">Mycobacterium asiaticum</name>
    <dbReference type="NCBI Taxonomy" id="1790"/>
    <lineage>
        <taxon>Bacteria</taxon>
        <taxon>Bacillati</taxon>
        <taxon>Actinomycetota</taxon>
        <taxon>Actinomycetes</taxon>
        <taxon>Mycobacteriales</taxon>
        <taxon>Mycobacteriaceae</taxon>
        <taxon>Mycobacterium</taxon>
    </lineage>
</organism>
<dbReference type="InterPro" id="IPR013216">
    <property type="entry name" value="Methyltransf_11"/>
</dbReference>
<dbReference type="eggNOG" id="COG2226">
    <property type="taxonomic scope" value="Bacteria"/>
</dbReference>
<sequence>MTDAMQAEFDTVAEWTARVAADLGPDYHIPAGCRGSGSPAALDWLIEHMELQPGAAFLDSGAGVGGPAAYAAQAREVVPVLLEPETGACRAAKRLFGYPVVCASGSQAPLADSAFDAAWSLGVLCTTPDQRQLLEELHRTVRRGGYIGLLAFVAHDEIPADQLESNHFPSPDGLADLVRQSSLRIEEWLRTAELPAIPETWNERVDAVTQALTDRYGHTEAWQLAERQSGRIGRLLEDGVLTGELLVLRHA</sequence>
<dbReference type="PANTHER" id="PTHR44742:SF2">
    <property type="entry name" value="24-METHYLENESTEROL C-METHYLTRANSFERASE 2"/>
    <property type="match status" value="1"/>
</dbReference>
<dbReference type="Pfam" id="PF08241">
    <property type="entry name" value="Methyltransf_11"/>
    <property type="match status" value="1"/>
</dbReference>
<evidence type="ECO:0000313" key="2">
    <source>
        <dbReference type="EMBL" id="OBI76299.1"/>
    </source>
</evidence>
<dbReference type="Gene3D" id="3.40.50.150">
    <property type="entry name" value="Vaccinia Virus protein VP39"/>
    <property type="match status" value="1"/>
</dbReference>
<dbReference type="PANTHER" id="PTHR44742">
    <property type="match status" value="1"/>
</dbReference>
<evidence type="ECO:0000259" key="1">
    <source>
        <dbReference type="Pfam" id="PF08241"/>
    </source>
</evidence>
<dbReference type="InterPro" id="IPR029063">
    <property type="entry name" value="SAM-dependent_MTases_sf"/>
</dbReference>
<name>A0A1A3BMU4_MYCAS</name>